<accession>A0ABP9URA3</accession>
<name>A0ABP9URA3_9BACT</name>
<dbReference type="RefSeq" id="WP_353567984.1">
    <property type="nucleotide sequence ID" value="NZ_BAABRI010000018.1"/>
</dbReference>
<evidence type="ECO:0008006" key="4">
    <source>
        <dbReference type="Google" id="ProtNLM"/>
    </source>
</evidence>
<keyword evidence="1" id="KW-0732">Signal</keyword>
<protein>
    <recommendedName>
        <fullName evidence="4">Tetratricopeptide repeat protein</fullName>
    </recommendedName>
</protein>
<evidence type="ECO:0000313" key="2">
    <source>
        <dbReference type="EMBL" id="GAA5483879.1"/>
    </source>
</evidence>
<proteinExistence type="predicted"/>
<organism evidence="2 3">
    <name type="scientific">Haloferula sargassicola</name>
    <dbReference type="NCBI Taxonomy" id="490096"/>
    <lineage>
        <taxon>Bacteria</taxon>
        <taxon>Pseudomonadati</taxon>
        <taxon>Verrucomicrobiota</taxon>
        <taxon>Verrucomicrobiia</taxon>
        <taxon>Verrucomicrobiales</taxon>
        <taxon>Verrucomicrobiaceae</taxon>
        <taxon>Haloferula</taxon>
    </lineage>
</organism>
<gene>
    <name evidence="2" type="ORF">Hsar01_03113</name>
</gene>
<evidence type="ECO:0000313" key="3">
    <source>
        <dbReference type="Proteomes" id="UP001476282"/>
    </source>
</evidence>
<keyword evidence="3" id="KW-1185">Reference proteome</keyword>
<sequence>MKLRFLATLLVFLSAPFGFAEGGTTNDFENWIRERAASWPMIELTHGDIPYAKIQTLPRDMKTSEREGKFYSGFRFRTPSWLDGPMLWLYGVREPVTERSEGFSWFVVSEKPQEEKLSLYFSREGAKRCTYFLKRCPGYQSFVYQSVPRDYLKPEATYIVWMAMPTDKVPDAPFAVTFGSKRGRGEYGLLPTGPPDTGPNNAYKTTDTVPEPIQDALDRAFEVSQKSGIPDALKIMDAAMDAHIQAGSRFRDQWETVWREAQLRSGREHPEWDAALYEWLQNECIKVDAKQLATSSAVNACSALSTIHQYGRAWATLGPFFDQMSRRKMSCDPTVYPDLGPAFEKLPEVRHRRFPMESEIWILSFGNEGWPLTTREMPAGFGSIMRHLSSFDRRAGHWKAAIERSLWVCEWVDRGLAKFEPDAAWYSNRAIIPSVLEEIGLYELADEEQGKLMASERADIYDGRAKVEAEHERIKISVRLGTARTEDLARLDALYQKEKNNIYQHRSAWEGVELTKAKVLLALDRADEAREILTRLAAEPYQMSARFTLLKLRLEAGESDGLEAGLLALLEDARKDGDKLFEIRLYRLYSSYLLKNGRFAEALAMQEEAVRLTRSFDLIGHLPETLAELAVVRARCGDAKGSQEAALDARSAATSRDWLPARLLDEVDALLKGISADSVPAPSPSEDENTADLQPEAALVISLAGKPAKGRATVSNPGQTSLRGAIGFSGMPVDASWNAEAAEARVKVGVEGSRLLQDILLGPGQYATIDLEASETVEPGELAIIWRHESGSRQTSTWTFEEGESGVESAVIDAGSFIANPFYSVPIHHHFQALDAALECAALRIRSSAPARIELYDAENRLVLVDANGNGDLSETGDAILHDADTDGMADISLKDGQAGFRIQCFPAEGSLAEPMKVIVESRFEGAWEEFAIDTIKPAAKR</sequence>
<comment type="caution">
    <text evidence="2">The sequence shown here is derived from an EMBL/GenBank/DDBJ whole genome shotgun (WGS) entry which is preliminary data.</text>
</comment>
<dbReference type="Proteomes" id="UP001476282">
    <property type="component" value="Unassembled WGS sequence"/>
</dbReference>
<dbReference type="EMBL" id="BAABRI010000018">
    <property type="protein sequence ID" value="GAA5483879.1"/>
    <property type="molecule type" value="Genomic_DNA"/>
</dbReference>
<feature type="chain" id="PRO_5045279978" description="Tetratricopeptide repeat protein" evidence="1">
    <location>
        <begin position="21"/>
        <end position="942"/>
    </location>
</feature>
<feature type="signal peptide" evidence="1">
    <location>
        <begin position="1"/>
        <end position="20"/>
    </location>
</feature>
<evidence type="ECO:0000256" key="1">
    <source>
        <dbReference type="SAM" id="SignalP"/>
    </source>
</evidence>
<reference evidence="2 3" key="1">
    <citation type="submission" date="2024-02" db="EMBL/GenBank/DDBJ databases">
        <title>Haloferula sargassicola NBRC 104335.</title>
        <authorList>
            <person name="Ichikawa N."/>
            <person name="Katano-Makiyama Y."/>
            <person name="Hidaka K."/>
        </authorList>
    </citation>
    <scope>NUCLEOTIDE SEQUENCE [LARGE SCALE GENOMIC DNA]</scope>
    <source>
        <strain evidence="2 3">NBRC 104335</strain>
    </source>
</reference>